<reference evidence="7 8" key="1">
    <citation type="submission" date="2023-05" db="EMBL/GenBank/DDBJ databases">
        <title>A 100% complete, gapless, phased diploid assembly of the Scenedesmus obliquus UTEX 3031 genome.</title>
        <authorList>
            <person name="Biondi T.C."/>
            <person name="Hanschen E.R."/>
            <person name="Kwon T."/>
            <person name="Eng W."/>
            <person name="Kruse C.P.S."/>
            <person name="Koehler S.I."/>
            <person name="Kunde Y."/>
            <person name="Gleasner C.D."/>
            <person name="You Mak K.T."/>
            <person name="Polle J."/>
            <person name="Hovde B.T."/>
            <person name="Starkenburg S.R."/>
        </authorList>
    </citation>
    <scope>NUCLEOTIDE SEQUENCE [LARGE SCALE GENOMIC DNA]</scope>
    <source>
        <strain evidence="7 8">DOE0152z</strain>
    </source>
</reference>
<name>A0ABY8UGH5_TETOB</name>
<dbReference type="Pfam" id="PF14520">
    <property type="entry name" value="HHH_5"/>
    <property type="match status" value="1"/>
</dbReference>
<dbReference type="SMART" id="SM00382">
    <property type="entry name" value="AAA"/>
    <property type="match status" value="1"/>
</dbReference>
<evidence type="ECO:0000313" key="8">
    <source>
        <dbReference type="Proteomes" id="UP001244341"/>
    </source>
</evidence>
<accession>A0ABY8UGH5</accession>
<evidence type="ECO:0000256" key="3">
    <source>
        <dbReference type="ARBA" id="ARBA00023125"/>
    </source>
</evidence>
<gene>
    <name evidence="7" type="ORF">OEZ85_004991</name>
</gene>
<evidence type="ECO:0000313" key="7">
    <source>
        <dbReference type="EMBL" id="WIA20608.1"/>
    </source>
</evidence>
<comment type="similarity">
    <text evidence="4">Belongs to the RecA family.</text>
</comment>
<dbReference type="Proteomes" id="UP001244341">
    <property type="component" value="Chromosome 12b"/>
</dbReference>
<organism evidence="7 8">
    <name type="scientific">Tetradesmus obliquus</name>
    <name type="common">Green alga</name>
    <name type="synonym">Acutodesmus obliquus</name>
    <dbReference type="NCBI Taxonomy" id="3088"/>
    <lineage>
        <taxon>Eukaryota</taxon>
        <taxon>Viridiplantae</taxon>
        <taxon>Chlorophyta</taxon>
        <taxon>core chlorophytes</taxon>
        <taxon>Chlorophyceae</taxon>
        <taxon>CS clade</taxon>
        <taxon>Sphaeropleales</taxon>
        <taxon>Scenedesmaceae</taxon>
        <taxon>Tetradesmus</taxon>
    </lineage>
</organism>
<evidence type="ECO:0000256" key="1">
    <source>
        <dbReference type="ARBA" id="ARBA00022741"/>
    </source>
</evidence>
<dbReference type="Pfam" id="PF08423">
    <property type="entry name" value="Rad51"/>
    <property type="match status" value="3"/>
</dbReference>
<dbReference type="PROSITE" id="PS50162">
    <property type="entry name" value="RECA_2"/>
    <property type="match status" value="1"/>
</dbReference>
<evidence type="ECO:0008006" key="9">
    <source>
        <dbReference type="Google" id="ProtNLM"/>
    </source>
</evidence>
<feature type="domain" description="RecA family profile 2" evidence="6">
    <location>
        <begin position="379"/>
        <end position="442"/>
    </location>
</feature>
<dbReference type="Gene3D" id="1.10.150.20">
    <property type="entry name" value="5' to 3' exonuclease, C-terminal subdomain"/>
    <property type="match status" value="2"/>
</dbReference>
<keyword evidence="8" id="KW-1185">Reference proteome</keyword>
<dbReference type="InterPro" id="IPR020588">
    <property type="entry name" value="RecA_ATP-bd"/>
</dbReference>
<feature type="domain" description="RecA family profile 1" evidence="5">
    <location>
        <begin position="128"/>
        <end position="299"/>
    </location>
</feature>
<dbReference type="InterPro" id="IPR010995">
    <property type="entry name" value="DNA_repair_Rad51/TF_NusA_a-hlx"/>
</dbReference>
<dbReference type="InterPro" id="IPR003593">
    <property type="entry name" value="AAA+_ATPase"/>
</dbReference>
<dbReference type="InterPro" id="IPR027417">
    <property type="entry name" value="P-loop_NTPase"/>
</dbReference>
<dbReference type="PANTHER" id="PTHR22942:SF30">
    <property type="entry name" value="MEIOTIC RECOMBINATION PROTEIN DMC1_LIM15 HOMOLOG"/>
    <property type="match status" value="1"/>
</dbReference>
<protein>
    <recommendedName>
        <fullName evidence="9">RecA family profile 1 domain-containing protein</fullName>
    </recommendedName>
</protein>
<dbReference type="EMBL" id="CP126219">
    <property type="protein sequence ID" value="WIA20608.1"/>
    <property type="molecule type" value="Genomic_DNA"/>
</dbReference>
<keyword evidence="1 4" id="KW-0547">Nucleotide-binding</keyword>
<dbReference type="InterPro" id="IPR013632">
    <property type="entry name" value="Rad51_C"/>
</dbReference>
<evidence type="ECO:0000256" key="4">
    <source>
        <dbReference type="RuleBase" id="RU003422"/>
    </source>
</evidence>
<dbReference type="PANTHER" id="PTHR22942">
    <property type="entry name" value="RECA/RAD51/RADA DNA STRAND-PAIRING FAMILY MEMBER"/>
    <property type="match status" value="1"/>
</dbReference>
<keyword evidence="2 4" id="KW-0067">ATP-binding</keyword>
<dbReference type="SUPFAM" id="SSF52540">
    <property type="entry name" value="P-loop containing nucleoside triphosphate hydrolases"/>
    <property type="match status" value="2"/>
</dbReference>
<evidence type="ECO:0000259" key="5">
    <source>
        <dbReference type="PROSITE" id="PS50162"/>
    </source>
</evidence>
<proteinExistence type="inferred from homology"/>
<dbReference type="InterPro" id="IPR020587">
    <property type="entry name" value="RecA_monomer-monomer_interface"/>
</dbReference>
<evidence type="ECO:0000256" key="2">
    <source>
        <dbReference type="ARBA" id="ARBA00022840"/>
    </source>
</evidence>
<evidence type="ECO:0000259" key="6">
    <source>
        <dbReference type="PROSITE" id="PS50163"/>
    </source>
</evidence>
<dbReference type="SUPFAM" id="SSF47794">
    <property type="entry name" value="Rad51 N-terminal domain-like"/>
    <property type="match status" value="1"/>
</dbReference>
<dbReference type="PROSITE" id="PS50163">
    <property type="entry name" value="RECA_3"/>
    <property type="match status" value="1"/>
</dbReference>
<sequence>MAEQVAMEVGQVQGDEEMVVDDFQEIEALAELGVSAADVKKAKEGGFFTIQSLIMNPRKRLHAVKGLSEAKADKMLEAAKKLTSLRRLHAVKGLSEAKADKMLEAAKKLTTAGSWISGAEAMQKRARDIVKVTTGAAALDTLLGGGMETKAITELYGEYRTGKTQLCHTLCVAVQLPIAQGGGAGKAAYVDTEGTFRPERIRSIAARFNLDPDAVLDNIVVGRAHTVDGQMELLQAVGAKMVEEPYKLLIVDSIMALFRTDFTGRGELAERQQKLGQMMALLKKISEEFNMAVVVTNQAMSDPGGGMAFISEEFNVAVVVTNQISEEFNVAVVVTNQVMSDPGGGMTFVADPKKPAAISEEFNVAVVVTNQVMSDPGGGMTFVADPKKPVGGHVMAHASTQRLYLRKGKGEQRVAKVVDSPCLAEGEASFALSDDGVVEYKE</sequence>
<keyword evidence="3" id="KW-0238">DNA-binding</keyword>
<dbReference type="Gene3D" id="3.40.50.300">
    <property type="entry name" value="P-loop containing nucleotide triphosphate hydrolases"/>
    <property type="match status" value="2"/>
</dbReference>